<dbReference type="PANTHER" id="PTHR22803">
    <property type="entry name" value="MANNOSE, PHOSPHOLIPASE, LECTIN RECEPTOR RELATED"/>
    <property type="match status" value="1"/>
</dbReference>
<dbReference type="InterPro" id="IPR016186">
    <property type="entry name" value="C-type_lectin-like/link_sf"/>
</dbReference>
<accession>A0A3B3B7J0</accession>
<keyword evidence="4" id="KW-1185">Reference proteome</keyword>
<sequence length="261" mass="29828">MTSPRWMILVCFSLISVFGTGESLTIIVPEISNEQNSLPAIIAQMSRAIADLNASHKKLLVQQGRSGCNCNPSSLQACYSQRNLANRRLSSCNSQLRSLVAQRSSLLRQVSAFRSQYAAVVKQRAVLQSRLNVFTRYQNYGWKYYRGSFYYVSTSTATWVASRNYCTARGADLVVINDAFENNFTRGLKRKAWIGLYRSGSNWRWVDGSYLSSRASYWAPREPNNLGNREGHVEIRLFNILNSWNDEPWTTANYWICEKKV</sequence>
<dbReference type="AlphaFoldDB" id="A0A3B3B7J0"/>
<dbReference type="PROSITE" id="PS50041">
    <property type="entry name" value="C_TYPE_LECTIN_2"/>
    <property type="match status" value="1"/>
</dbReference>
<dbReference type="OrthoDB" id="2142683at2759"/>
<dbReference type="OMA" id="WNDEPWT"/>
<dbReference type="KEGG" id="oml:112157807"/>
<dbReference type="InterPro" id="IPR001304">
    <property type="entry name" value="C-type_lectin-like"/>
</dbReference>
<organism evidence="3 4">
    <name type="scientific">Oryzias melastigma</name>
    <name type="common">Marine medaka</name>
    <dbReference type="NCBI Taxonomy" id="30732"/>
    <lineage>
        <taxon>Eukaryota</taxon>
        <taxon>Metazoa</taxon>
        <taxon>Chordata</taxon>
        <taxon>Craniata</taxon>
        <taxon>Vertebrata</taxon>
        <taxon>Euteleostomi</taxon>
        <taxon>Actinopterygii</taxon>
        <taxon>Neopterygii</taxon>
        <taxon>Teleostei</taxon>
        <taxon>Neoteleostei</taxon>
        <taxon>Acanthomorphata</taxon>
        <taxon>Ovalentaria</taxon>
        <taxon>Atherinomorphae</taxon>
        <taxon>Beloniformes</taxon>
        <taxon>Adrianichthyidae</taxon>
        <taxon>Oryziinae</taxon>
        <taxon>Oryzias</taxon>
    </lineage>
</organism>
<dbReference type="Ensembl" id="ENSOMET00000014001.1">
    <property type="protein sequence ID" value="ENSOMEP00000001536.1"/>
    <property type="gene ID" value="ENSOMEG00000002444.1"/>
</dbReference>
<dbReference type="Pfam" id="PF00059">
    <property type="entry name" value="Lectin_C"/>
    <property type="match status" value="1"/>
</dbReference>
<reference evidence="3" key="2">
    <citation type="submission" date="2025-09" db="UniProtKB">
        <authorList>
            <consortium name="Ensembl"/>
        </authorList>
    </citation>
    <scope>IDENTIFICATION</scope>
</reference>
<proteinExistence type="predicted"/>
<dbReference type="STRING" id="30732.ENSOMEP00000001536"/>
<dbReference type="InterPro" id="IPR016187">
    <property type="entry name" value="CTDL_fold"/>
</dbReference>
<keyword evidence="1" id="KW-0732">Signal</keyword>
<dbReference type="GeneTree" id="ENSGT01020000230338"/>
<dbReference type="RefSeq" id="XP_024146591.1">
    <property type="nucleotide sequence ID" value="XM_024290823.2"/>
</dbReference>
<evidence type="ECO:0000256" key="1">
    <source>
        <dbReference type="SAM" id="SignalP"/>
    </source>
</evidence>
<dbReference type="GeneID" id="112157807"/>
<feature type="signal peptide" evidence="1">
    <location>
        <begin position="1"/>
        <end position="23"/>
    </location>
</feature>
<dbReference type="InterPro" id="IPR050111">
    <property type="entry name" value="C-type_lectin/snaclec_domain"/>
</dbReference>
<evidence type="ECO:0000313" key="4">
    <source>
        <dbReference type="Proteomes" id="UP000261560"/>
    </source>
</evidence>
<reference evidence="3" key="1">
    <citation type="submission" date="2025-08" db="UniProtKB">
        <authorList>
            <consortium name="Ensembl"/>
        </authorList>
    </citation>
    <scope>IDENTIFICATION</scope>
</reference>
<evidence type="ECO:0000313" key="3">
    <source>
        <dbReference type="Ensembl" id="ENSOMEP00000001536.1"/>
    </source>
</evidence>
<evidence type="ECO:0000259" key="2">
    <source>
        <dbReference type="PROSITE" id="PS50041"/>
    </source>
</evidence>
<feature type="chain" id="PRO_5017254837" evidence="1">
    <location>
        <begin position="24"/>
        <end position="261"/>
    </location>
</feature>
<name>A0A3B3B7J0_ORYME</name>
<dbReference type="SUPFAM" id="SSF56436">
    <property type="entry name" value="C-type lectin-like"/>
    <property type="match status" value="1"/>
</dbReference>
<dbReference type="Proteomes" id="UP000261560">
    <property type="component" value="Unplaced"/>
</dbReference>
<dbReference type="PaxDb" id="30732-ENSOMEP00000001536"/>
<protein>
    <submittedName>
        <fullName evidence="3">CD209 antigen-like protein C</fullName>
    </submittedName>
</protein>
<dbReference type="SMART" id="SM00034">
    <property type="entry name" value="CLECT"/>
    <property type="match status" value="1"/>
</dbReference>
<dbReference type="Gene3D" id="3.10.100.10">
    <property type="entry name" value="Mannose-Binding Protein A, subunit A"/>
    <property type="match status" value="1"/>
</dbReference>
<feature type="domain" description="C-type lectin" evidence="2">
    <location>
        <begin position="145"/>
        <end position="258"/>
    </location>
</feature>